<dbReference type="AlphaFoldDB" id="A0A5C6F3J4"/>
<evidence type="ECO:0000313" key="14">
    <source>
        <dbReference type="EMBL" id="TWU56373.1"/>
    </source>
</evidence>
<dbReference type="PANTHER" id="PTHR39188">
    <property type="entry name" value="MEMBRANE-ASSOCIATED ZINC METALLOPROTEASE M50B"/>
    <property type="match status" value="1"/>
</dbReference>
<evidence type="ECO:0000256" key="6">
    <source>
        <dbReference type="ARBA" id="ARBA00022723"/>
    </source>
</evidence>
<keyword evidence="7" id="KW-0378">Hydrolase</keyword>
<evidence type="ECO:0000256" key="8">
    <source>
        <dbReference type="ARBA" id="ARBA00022833"/>
    </source>
</evidence>
<keyword evidence="11 12" id="KW-0472">Membrane</keyword>
<comment type="cofactor">
    <cofactor evidence="1">
        <name>Zn(2+)</name>
        <dbReference type="ChEBI" id="CHEBI:29105"/>
    </cofactor>
</comment>
<name>A0A5C6F3J4_9BACT</name>
<evidence type="ECO:0000256" key="1">
    <source>
        <dbReference type="ARBA" id="ARBA00001947"/>
    </source>
</evidence>
<accession>A0A5C6F3J4</accession>
<sequence>MNNSWHLGRFAGIDVRIHWTFLLVPIWIYFSSMAAGSGAVAATVAVLFVLAIFGCVVLHEYGHSLTARRFGIGTRDITLLPIGGVASLQRMPRNPWQELAISVAGPAVNVVIATVLFIGLPIRAIAR</sequence>
<comment type="similarity">
    <text evidence="3">Belongs to the peptidase M50B family.</text>
</comment>
<dbReference type="EMBL" id="SJPX01000002">
    <property type="protein sequence ID" value="TWU56373.1"/>
    <property type="molecule type" value="Genomic_DNA"/>
</dbReference>
<feature type="transmembrane region" description="Helical" evidence="12">
    <location>
        <begin position="26"/>
        <end position="59"/>
    </location>
</feature>
<evidence type="ECO:0000256" key="9">
    <source>
        <dbReference type="ARBA" id="ARBA00022989"/>
    </source>
</evidence>
<evidence type="ECO:0000259" key="13">
    <source>
        <dbReference type="Pfam" id="PF02163"/>
    </source>
</evidence>
<feature type="transmembrane region" description="Helical" evidence="12">
    <location>
        <begin position="99"/>
        <end position="122"/>
    </location>
</feature>
<dbReference type="Proteomes" id="UP000317977">
    <property type="component" value="Unassembled WGS sequence"/>
</dbReference>
<dbReference type="GO" id="GO:0006508">
    <property type="term" value="P:proteolysis"/>
    <property type="evidence" value="ECO:0007669"/>
    <property type="project" value="UniProtKB-KW"/>
</dbReference>
<organism evidence="14 15">
    <name type="scientific">Rubripirellula reticaptiva</name>
    <dbReference type="NCBI Taxonomy" id="2528013"/>
    <lineage>
        <taxon>Bacteria</taxon>
        <taxon>Pseudomonadati</taxon>
        <taxon>Planctomycetota</taxon>
        <taxon>Planctomycetia</taxon>
        <taxon>Pirellulales</taxon>
        <taxon>Pirellulaceae</taxon>
        <taxon>Rubripirellula</taxon>
    </lineage>
</organism>
<comment type="subcellular location">
    <subcellularLocation>
        <location evidence="2">Membrane</location>
        <topology evidence="2">Multi-pass membrane protein</topology>
    </subcellularLocation>
</comment>
<evidence type="ECO:0000256" key="10">
    <source>
        <dbReference type="ARBA" id="ARBA00023049"/>
    </source>
</evidence>
<keyword evidence="4 14" id="KW-0645">Protease</keyword>
<dbReference type="GO" id="GO:0046872">
    <property type="term" value="F:metal ion binding"/>
    <property type="evidence" value="ECO:0007669"/>
    <property type="project" value="UniProtKB-KW"/>
</dbReference>
<gene>
    <name evidence="14" type="primary">rip3_2</name>
    <name evidence="14" type="ORF">Poly59_26770</name>
</gene>
<evidence type="ECO:0000256" key="11">
    <source>
        <dbReference type="ARBA" id="ARBA00023136"/>
    </source>
</evidence>
<evidence type="ECO:0000256" key="12">
    <source>
        <dbReference type="SAM" id="Phobius"/>
    </source>
</evidence>
<keyword evidence="10 14" id="KW-0482">Metalloprotease</keyword>
<dbReference type="Pfam" id="PF02163">
    <property type="entry name" value="Peptidase_M50"/>
    <property type="match status" value="1"/>
</dbReference>
<evidence type="ECO:0000256" key="3">
    <source>
        <dbReference type="ARBA" id="ARBA00007931"/>
    </source>
</evidence>
<keyword evidence="15" id="KW-1185">Reference proteome</keyword>
<proteinExistence type="inferred from homology"/>
<evidence type="ECO:0000256" key="4">
    <source>
        <dbReference type="ARBA" id="ARBA00022670"/>
    </source>
</evidence>
<keyword evidence="5 12" id="KW-0812">Transmembrane</keyword>
<dbReference type="RefSeq" id="WP_246151593.1">
    <property type="nucleotide sequence ID" value="NZ_SJPX01000002.1"/>
</dbReference>
<feature type="domain" description="Peptidase M50" evidence="13">
    <location>
        <begin position="48"/>
        <end position="120"/>
    </location>
</feature>
<evidence type="ECO:0000256" key="7">
    <source>
        <dbReference type="ARBA" id="ARBA00022801"/>
    </source>
</evidence>
<comment type="caution">
    <text evidence="14">The sequence shown here is derived from an EMBL/GenBank/DDBJ whole genome shotgun (WGS) entry which is preliminary data.</text>
</comment>
<dbReference type="GO" id="GO:0016020">
    <property type="term" value="C:membrane"/>
    <property type="evidence" value="ECO:0007669"/>
    <property type="project" value="UniProtKB-SubCell"/>
</dbReference>
<evidence type="ECO:0000313" key="15">
    <source>
        <dbReference type="Proteomes" id="UP000317977"/>
    </source>
</evidence>
<keyword evidence="6" id="KW-0479">Metal-binding</keyword>
<dbReference type="PANTHER" id="PTHR39188:SF3">
    <property type="entry name" value="STAGE IV SPORULATION PROTEIN FB"/>
    <property type="match status" value="1"/>
</dbReference>
<protein>
    <submittedName>
        <fullName evidence="14">Putative zinc metalloprotease Rip3</fullName>
    </submittedName>
</protein>
<dbReference type="GO" id="GO:0008237">
    <property type="term" value="F:metallopeptidase activity"/>
    <property type="evidence" value="ECO:0007669"/>
    <property type="project" value="UniProtKB-KW"/>
</dbReference>
<reference evidence="14 15" key="1">
    <citation type="submission" date="2019-02" db="EMBL/GenBank/DDBJ databases">
        <title>Deep-cultivation of Planctomycetes and their phenomic and genomic characterization uncovers novel biology.</title>
        <authorList>
            <person name="Wiegand S."/>
            <person name="Jogler M."/>
            <person name="Boedeker C."/>
            <person name="Pinto D."/>
            <person name="Vollmers J."/>
            <person name="Rivas-Marin E."/>
            <person name="Kohn T."/>
            <person name="Peeters S.H."/>
            <person name="Heuer A."/>
            <person name="Rast P."/>
            <person name="Oberbeckmann S."/>
            <person name="Bunk B."/>
            <person name="Jeske O."/>
            <person name="Meyerdierks A."/>
            <person name="Storesund J.E."/>
            <person name="Kallscheuer N."/>
            <person name="Luecker S."/>
            <person name="Lage O.M."/>
            <person name="Pohl T."/>
            <person name="Merkel B.J."/>
            <person name="Hornburger P."/>
            <person name="Mueller R.-W."/>
            <person name="Bruemmer F."/>
            <person name="Labrenz M."/>
            <person name="Spormann A.M."/>
            <person name="Op Den Camp H."/>
            <person name="Overmann J."/>
            <person name="Amann R."/>
            <person name="Jetten M.S.M."/>
            <person name="Mascher T."/>
            <person name="Medema M.H."/>
            <person name="Devos D.P."/>
            <person name="Kaster A.-K."/>
            <person name="Ovreas L."/>
            <person name="Rohde M."/>
            <person name="Galperin M.Y."/>
            <person name="Jogler C."/>
        </authorList>
    </citation>
    <scope>NUCLEOTIDE SEQUENCE [LARGE SCALE GENOMIC DNA]</scope>
    <source>
        <strain evidence="14 15">Poly59</strain>
    </source>
</reference>
<evidence type="ECO:0000256" key="5">
    <source>
        <dbReference type="ARBA" id="ARBA00022692"/>
    </source>
</evidence>
<keyword evidence="9 12" id="KW-1133">Transmembrane helix</keyword>
<evidence type="ECO:0000256" key="2">
    <source>
        <dbReference type="ARBA" id="ARBA00004141"/>
    </source>
</evidence>
<dbReference type="InterPro" id="IPR008915">
    <property type="entry name" value="Peptidase_M50"/>
</dbReference>
<keyword evidence="8" id="KW-0862">Zinc</keyword>